<reference evidence="1 2" key="1">
    <citation type="submission" date="2016-04" db="EMBL/GenBank/DDBJ databases">
        <title>ATOL: Assembling a taxonomically balanced genome-scale reconstruction of the evolutionary history of the Enterobacteriaceae.</title>
        <authorList>
            <person name="Plunkett G.III."/>
            <person name="Neeno-Eckwall E.C."/>
            <person name="Glasner J.D."/>
            <person name="Perna N.T."/>
        </authorList>
    </citation>
    <scope>NUCLEOTIDE SEQUENCE [LARGE SCALE GENOMIC DNA]</scope>
    <source>
        <strain evidence="1 2">ATCC 51603</strain>
    </source>
</reference>
<protein>
    <submittedName>
        <fullName evidence="1">Uncharacterized protein</fullName>
    </submittedName>
</protein>
<accession>A0A1B7K5C7</accession>
<dbReference type="EMBL" id="LXEU01000025">
    <property type="protein sequence ID" value="OAT55339.1"/>
    <property type="molecule type" value="Genomic_DNA"/>
</dbReference>
<gene>
    <name evidence="1" type="ORF">M989_01179</name>
</gene>
<proteinExistence type="predicted"/>
<dbReference type="PATRIC" id="fig|1354264.4.peg.1226"/>
<name>A0A1B7K5C7_9ENTR</name>
<evidence type="ECO:0000313" key="1">
    <source>
        <dbReference type="EMBL" id="OAT55339.1"/>
    </source>
</evidence>
<keyword evidence="2" id="KW-1185">Reference proteome</keyword>
<sequence length="116" mass="13880">MKEIIFNKSEEEKNELIANILQGYCDEIYAIYEKHPETAIDILNGGFLSGVIYDILITREMKKYSIKNDISDINRRDLKTTILYWHQEHIIELVMRNLKQDKNQDPIYWKLKFTVI</sequence>
<evidence type="ECO:0000313" key="2">
    <source>
        <dbReference type="Proteomes" id="UP000078386"/>
    </source>
</evidence>
<comment type="caution">
    <text evidence="1">The sequence shown here is derived from an EMBL/GenBank/DDBJ whole genome shotgun (WGS) entry which is preliminary data.</text>
</comment>
<organism evidence="1 2">
    <name type="scientific">Kluyvera georgiana ATCC 51603</name>
    <dbReference type="NCBI Taxonomy" id="1354264"/>
    <lineage>
        <taxon>Bacteria</taxon>
        <taxon>Pseudomonadati</taxon>
        <taxon>Pseudomonadota</taxon>
        <taxon>Gammaproteobacteria</taxon>
        <taxon>Enterobacterales</taxon>
        <taxon>Enterobacteriaceae</taxon>
        <taxon>Kluyvera</taxon>
    </lineage>
</organism>
<dbReference type="RefSeq" id="WP_064543276.1">
    <property type="nucleotide sequence ID" value="NZ_LXEU01000025.1"/>
</dbReference>
<dbReference type="Proteomes" id="UP000078386">
    <property type="component" value="Unassembled WGS sequence"/>
</dbReference>
<dbReference type="AlphaFoldDB" id="A0A1B7K5C7"/>